<name>A0A834PGG0_VESPE</name>
<feature type="compositionally biased region" description="Basic and acidic residues" evidence="1">
    <location>
        <begin position="13"/>
        <end position="27"/>
    </location>
</feature>
<reference evidence="2" key="1">
    <citation type="journal article" date="2020" name="G3 (Bethesda)">
        <title>High-Quality Assemblies for Three Invasive Social Wasps from the &lt;i&gt;Vespula&lt;/i&gt; Genus.</title>
        <authorList>
            <person name="Harrop T.W.R."/>
            <person name="Guhlin J."/>
            <person name="McLaughlin G.M."/>
            <person name="Permina E."/>
            <person name="Stockwell P."/>
            <person name="Gilligan J."/>
            <person name="Le Lec M.F."/>
            <person name="Gruber M.A.M."/>
            <person name="Quinn O."/>
            <person name="Lovegrove M."/>
            <person name="Duncan E.J."/>
            <person name="Remnant E.J."/>
            <person name="Van Eeckhoven J."/>
            <person name="Graham B."/>
            <person name="Knapp R.A."/>
            <person name="Langford K.W."/>
            <person name="Kronenberg Z."/>
            <person name="Press M.O."/>
            <person name="Eacker S.M."/>
            <person name="Wilson-Rankin E.E."/>
            <person name="Purcell J."/>
            <person name="Lester P.J."/>
            <person name="Dearden P.K."/>
        </authorList>
    </citation>
    <scope>NUCLEOTIDE SEQUENCE</scope>
    <source>
        <strain evidence="2">Volc-1</strain>
    </source>
</reference>
<gene>
    <name evidence="2" type="ORF">H0235_001645</name>
</gene>
<feature type="region of interest" description="Disordered" evidence="1">
    <location>
        <begin position="140"/>
        <end position="181"/>
    </location>
</feature>
<dbReference type="Proteomes" id="UP000600918">
    <property type="component" value="Unassembled WGS sequence"/>
</dbReference>
<keyword evidence="3" id="KW-1185">Reference proteome</keyword>
<sequence>MIEFNQQMPRFSLHNEKEKEERRKRGDTRRYVSFKNIRRADSIGGGGGVRGGSIGCNSSNCDGDDGGGGGNHDRIVHQWQVQGRHDEIERPTEDIPSNLVTVPGCRHHRHHHYHRLLENLLAEGKSRSRGIIETVFNENNLDSSNSVGGDGGGGGGGGGGDSSSSSSSHGGHVELSSDLAV</sequence>
<organism evidence="2 3">
    <name type="scientific">Vespula pensylvanica</name>
    <name type="common">Western yellow jacket</name>
    <name type="synonym">Wasp</name>
    <dbReference type="NCBI Taxonomy" id="30213"/>
    <lineage>
        <taxon>Eukaryota</taxon>
        <taxon>Metazoa</taxon>
        <taxon>Ecdysozoa</taxon>
        <taxon>Arthropoda</taxon>
        <taxon>Hexapoda</taxon>
        <taxon>Insecta</taxon>
        <taxon>Pterygota</taxon>
        <taxon>Neoptera</taxon>
        <taxon>Endopterygota</taxon>
        <taxon>Hymenoptera</taxon>
        <taxon>Apocrita</taxon>
        <taxon>Aculeata</taxon>
        <taxon>Vespoidea</taxon>
        <taxon>Vespidae</taxon>
        <taxon>Vespinae</taxon>
        <taxon>Vespula</taxon>
    </lineage>
</organism>
<evidence type="ECO:0000256" key="1">
    <source>
        <dbReference type="SAM" id="MobiDB-lite"/>
    </source>
</evidence>
<protein>
    <submittedName>
        <fullName evidence="2">Uncharacterized protein</fullName>
    </submittedName>
</protein>
<comment type="caution">
    <text evidence="2">The sequence shown here is derived from an EMBL/GenBank/DDBJ whole genome shotgun (WGS) entry which is preliminary data.</text>
</comment>
<dbReference type="AlphaFoldDB" id="A0A834PGG0"/>
<evidence type="ECO:0000313" key="3">
    <source>
        <dbReference type="Proteomes" id="UP000600918"/>
    </source>
</evidence>
<proteinExistence type="predicted"/>
<dbReference type="EMBL" id="JACSDY010000001">
    <property type="protein sequence ID" value="KAF7439254.1"/>
    <property type="molecule type" value="Genomic_DNA"/>
</dbReference>
<evidence type="ECO:0000313" key="2">
    <source>
        <dbReference type="EMBL" id="KAF7439254.1"/>
    </source>
</evidence>
<feature type="compositionally biased region" description="Gly residues" evidence="1">
    <location>
        <begin position="148"/>
        <end position="161"/>
    </location>
</feature>
<accession>A0A834PGG0</accession>
<feature type="region of interest" description="Disordered" evidence="1">
    <location>
        <begin position="1"/>
        <end position="27"/>
    </location>
</feature>